<dbReference type="InterPro" id="IPR015422">
    <property type="entry name" value="PyrdxlP-dep_Trfase_small"/>
</dbReference>
<dbReference type="InterPro" id="IPR015424">
    <property type="entry name" value="PyrdxlP-dep_Trfase"/>
</dbReference>
<name>A0ABV8KUB4_9ACTN</name>
<keyword evidence="4" id="KW-0663">Pyridoxal phosphate</keyword>
<dbReference type="CDD" id="cd00609">
    <property type="entry name" value="AAT_like"/>
    <property type="match status" value="1"/>
</dbReference>
<dbReference type="InterPro" id="IPR004839">
    <property type="entry name" value="Aminotransferase_I/II_large"/>
</dbReference>
<feature type="domain" description="Aminotransferase class I/classII large" evidence="5">
    <location>
        <begin position="19"/>
        <end position="386"/>
    </location>
</feature>
<evidence type="ECO:0000313" key="7">
    <source>
        <dbReference type="Proteomes" id="UP001595868"/>
    </source>
</evidence>
<sequence>MTHRRPDELPVVQFRARPDVIDLGWGHPHPAALPTDAWATATAGALRRYGSAALSYGYAAGPGPLVEWLTERLGRVDAYRPEADQVFVTAGASQALDLLAGAVCRPGDAVLVDAPTYHLALRIVADHRVDLVAAPTDRDGLDPAGTAELVRSLRRRGRRVPMLYLVPTFNNPTGRSLPSDRRAGLVAMAEEAGLLVVEDDTYRELSYDGPAPASLFSTAATGTVARVGSFSKTVAPGLRLGWLTADAGLVAGLHRRGHVDSGGGVNHTTALTMAEFAADGGYDRHLSGILARYRRQRDALVTAVRRHLPDARFDVPGGGWFLWLRSGADRVDLPGPDELLARAEAAGVSYLEGTWFYPGRAAGRDRIRLSFSRLDPAELAEGVRRLAGALTDGDA</sequence>
<dbReference type="Gene3D" id="3.40.640.10">
    <property type="entry name" value="Type I PLP-dependent aspartate aminotransferase-like (Major domain)"/>
    <property type="match status" value="1"/>
</dbReference>
<dbReference type="GO" id="GO:0008483">
    <property type="term" value="F:transaminase activity"/>
    <property type="evidence" value="ECO:0007669"/>
    <property type="project" value="UniProtKB-KW"/>
</dbReference>
<gene>
    <name evidence="6" type="ORF">ACFOX0_28125</name>
</gene>
<evidence type="ECO:0000259" key="5">
    <source>
        <dbReference type="Pfam" id="PF00155"/>
    </source>
</evidence>
<dbReference type="EMBL" id="JBHSBN010000028">
    <property type="protein sequence ID" value="MFC4109785.1"/>
    <property type="molecule type" value="Genomic_DNA"/>
</dbReference>
<evidence type="ECO:0000313" key="6">
    <source>
        <dbReference type="EMBL" id="MFC4109785.1"/>
    </source>
</evidence>
<dbReference type="InterPro" id="IPR050859">
    <property type="entry name" value="Class-I_PLP-dep_aminotransf"/>
</dbReference>
<dbReference type="PANTHER" id="PTHR42790:SF19">
    <property type="entry name" value="KYNURENINE_ALPHA-AMINOADIPATE AMINOTRANSFERASE, MITOCHONDRIAL"/>
    <property type="match status" value="1"/>
</dbReference>
<keyword evidence="2 6" id="KW-0032">Aminotransferase</keyword>
<protein>
    <submittedName>
        <fullName evidence="6">PLP-dependent aminotransferase family protein</fullName>
    </submittedName>
</protein>
<dbReference type="Pfam" id="PF00155">
    <property type="entry name" value="Aminotran_1_2"/>
    <property type="match status" value="1"/>
</dbReference>
<dbReference type="PANTHER" id="PTHR42790">
    <property type="entry name" value="AMINOTRANSFERASE"/>
    <property type="match status" value="1"/>
</dbReference>
<evidence type="ECO:0000256" key="4">
    <source>
        <dbReference type="ARBA" id="ARBA00022898"/>
    </source>
</evidence>
<dbReference type="InterPro" id="IPR015421">
    <property type="entry name" value="PyrdxlP-dep_Trfase_major"/>
</dbReference>
<evidence type="ECO:0000256" key="1">
    <source>
        <dbReference type="ARBA" id="ARBA00001933"/>
    </source>
</evidence>
<comment type="cofactor">
    <cofactor evidence="1">
        <name>pyridoxal 5'-phosphate</name>
        <dbReference type="ChEBI" id="CHEBI:597326"/>
    </cofactor>
</comment>
<proteinExistence type="predicted"/>
<dbReference type="Gene3D" id="3.90.1150.10">
    <property type="entry name" value="Aspartate Aminotransferase, domain 1"/>
    <property type="match status" value="1"/>
</dbReference>
<dbReference type="RefSeq" id="WP_377551623.1">
    <property type="nucleotide sequence ID" value="NZ_JBHSBN010000028.1"/>
</dbReference>
<accession>A0ABV8KUB4</accession>
<dbReference type="SUPFAM" id="SSF53383">
    <property type="entry name" value="PLP-dependent transferases"/>
    <property type="match status" value="1"/>
</dbReference>
<evidence type="ECO:0000256" key="2">
    <source>
        <dbReference type="ARBA" id="ARBA00022576"/>
    </source>
</evidence>
<keyword evidence="3" id="KW-0808">Transferase</keyword>
<reference evidence="7" key="1">
    <citation type="journal article" date="2019" name="Int. J. Syst. Evol. Microbiol.">
        <title>The Global Catalogue of Microorganisms (GCM) 10K type strain sequencing project: providing services to taxonomists for standard genome sequencing and annotation.</title>
        <authorList>
            <consortium name="The Broad Institute Genomics Platform"/>
            <consortium name="The Broad Institute Genome Sequencing Center for Infectious Disease"/>
            <person name="Wu L."/>
            <person name="Ma J."/>
        </authorList>
    </citation>
    <scope>NUCLEOTIDE SEQUENCE [LARGE SCALE GENOMIC DNA]</scope>
    <source>
        <strain evidence="7">2902at01</strain>
    </source>
</reference>
<dbReference type="Proteomes" id="UP001595868">
    <property type="component" value="Unassembled WGS sequence"/>
</dbReference>
<organism evidence="6 7">
    <name type="scientific">Micromonospora zhanjiangensis</name>
    <dbReference type="NCBI Taxonomy" id="1522057"/>
    <lineage>
        <taxon>Bacteria</taxon>
        <taxon>Bacillati</taxon>
        <taxon>Actinomycetota</taxon>
        <taxon>Actinomycetes</taxon>
        <taxon>Micromonosporales</taxon>
        <taxon>Micromonosporaceae</taxon>
        <taxon>Micromonospora</taxon>
    </lineage>
</organism>
<comment type="caution">
    <text evidence="6">The sequence shown here is derived from an EMBL/GenBank/DDBJ whole genome shotgun (WGS) entry which is preliminary data.</text>
</comment>
<keyword evidence="7" id="KW-1185">Reference proteome</keyword>
<evidence type="ECO:0000256" key="3">
    <source>
        <dbReference type="ARBA" id="ARBA00022679"/>
    </source>
</evidence>